<dbReference type="HAMAP" id="MF_00272">
    <property type="entry name" value="GcvH"/>
    <property type="match status" value="1"/>
</dbReference>
<organism evidence="5 6">
    <name type="scientific">Pseudonocardia benzenivorans</name>
    <dbReference type="NCBI Taxonomy" id="228005"/>
    <lineage>
        <taxon>Bacteria</taxon>
        <taxon>Bacillati</taxon>
        <taxon>Actinomycetota</taxon>
        <taxon>Actinomycetes</taxon>
        <taxon>Pseudonocardiales</taxon>
        <taxon>Pseudonocardiaceae</taxon>
        <taxon>Pseudonocardia</taxon>
    </lineage>
</organism>
<evidence type="ECO:0000256" key="1">
    <source>
        <dbReference type="ARBA" id="ARBA00009249"/>
    </source>
</evidence>
<evidence type="ECO:0000259" key="4">
    <source>
        <dbReference type="PROSITE" id="PS50968"/>
    </source>
</evidence>
<dbReference type="EMBL" id="JBHTMB010000040">
    <property type="protein sequence ID" value="MFD1232816.1"/>
    <property type="molecule type" value="Genomic_DNA"/>
</dbReference>
<reference evidence="6" key="1">
    <citation type="journal article" date="2019" name="Int. J. Syst. Evol. Microbiol.">
        <title>The Global Catalogue of Microorganisms (GCM) 10K type strain sequencing project: providing services to taxonomists for standard genome sequencing and annotation.</title>
        <authorList>
            <consortium name="The Broad Institute Genomics Platform"/>
            <consortium name="The Broad Institute Genome Sequencing Center for Infectious Disease"/>
            <person name="Wu L."/>
            <person name="Ma J."/>
        </authorList>
    </citation>
    <scope>NUCLEOTIDE SEQUENCE [LARGE SCALE GENOMIC DNA]</scope>
    <source>
        <strain evidence="6">CCUG 49018</strain>
    </source>
</reference>
<comment type="cofactor">
    <cofactor evidence="3">
        <name>(R)-lipoate</name>
        <dbReference type="ChEBI" id="CHEBI:83088"/>
    </cofactor>
    <text evidence="3">Binds 1 lipoyl cofactor covalently.</text>
</comment>
<evidence type="ECO:0000256" key="2">
    <source>
        <dbReference type="ARBA" id="ARBA00022823"/>
    </source>
</evidence>
<dbReference type="InterPro" id="IPR011053">
    <property type="entry name" value="Single_hybrid_motif"/>
</dbReference>
<proteinExistence type="inferred from homology"/>
<feature type="domain" description="Lipoyl-binding" evidence="4">
    <location>
        <begin position="31"/>
        <end position="113"/>
    </location>
</feature>
<evidence type="ECO:0000313" key="6">
    <source>
        <dbReference type="Proteomes" id="UP001597182"/>
    </source>
</evidence>
<dbReference type="RefSeq" id="WP_013678219.1">
    <property type="nucleotide sequence ID" value="NZ_BAABKS010000067.1"/>
</dbReference>
<dbReference type="PANTHER" id="PTHR11715:SF3">
    <property type="entry name" value="GLYCINE CLEAVAGE SYSTEM H PROTEIN-RELATED"/>
    <property type="match status" value="1"/>
</dbReference>
<dbReference type="Proteomes" id="UP001597182">
    <property type="component" value="Unassembled WGS sequence"/>
</dbReference>
<dbReference type="NCBIfam" id="NF002270">
    <property type="entry name" value="PRK01202.1"/>
    <property type="match status" value="1"/>
</dbReference>
<name>A0ABW3VBX4_9PSEU</name>
<dbReference type="Gene3D" id="2.40.50.100">
    <property type="match status" value="1"/>
</dbReference>
<keyword evidence="6" id="KW-1185">Reference proteome</keyword>
<dbReference type="InterPro" id="IPR003016">
    <property type="entry name" value="2-oxoA_DH_lipoyl-BS"/>
</dbReference>
<sequence>MSEIELPDSLGYTAEHEWIAAAPGSDAPAGPVRVGISAIAVEALGEIVYVDLPEVGAAVTAGEPCGEIESTKSVSELFSPATGTIAEVNTALVDDPAVVGTDPYGEGWLFAVEVTALGELMTAEAYRAANAEDA</sequence>
<dbReference type="NCBIfam" id="TIGR00527">
    <property type="entry name" value="gcvH"/>
    <property type="match status" value="1"/>
</dbReference>
<dbReference type="SUPFAM" id="SSF51230">
    <property type="entry name" value="Single hybrid motif"/>
    <property type="match status" value="1"/>
</dbReference>
<dbReference type="CDD" id="cd06848">
    <property type="entry name" value="GCS_H"/>
    <property type="match status" value="1"/>
</dbReference>
<dbReference type="PROSITE" id="PS50968">
    <property type="entry name" value="BIOTINYL_LIPOYL"/>
    <property type="match status" value="1"/>
</dbReference>
<dbReference type="PROSITE" id="PS00189">
    <property type="entry name" value="LIPOYL"/>
    <property type="match status" value="1"/>
</dbReference>
<dbReference type="Pfam" id="PF01597">
    <property type="entry name" value="GCV_H"/>
    <property type="match status" value="1"/>
</dbReference>
<comment type="function">
    <text evidence="3">The glycine cleavage system catalyzes the degradation of glycine. The H protein shuttles the methylamine group of glycine from the P protein to the T protein.</text>
</comment>
<comment type="similarity">
    <text evidence="1 3">Belongs to the GcvH family.</text>
</comment>
<evidence type="ECO:0000256" key="3">
    <source>
        <dbReference type="HAMAP-Rule" id="MF_00272"/>
    </source>
</evidence>
<comment type="subunit">
    <text evidence="3">The glycine cleavage system is composed of four proteins: P, T, L and H.</text>
</comment>
<dbReference type="InterPro" id="IPR000089">
    <property type="entry name" value="Biotin_lipoyl"/>
</dbReference>
<feature type="modified residue" description="N6-lipoyllysine" evidence="3">
    <location>
        <position position="72"/>
    </location>
</feature>
<keyword evidence="2 3" id="KW-0450">Lipoyl</keyword>
<evidence type="ECO:0000313" key="5">
    <source>
        <dbReference type="EMBL" id="MFD1232816.1"/>
    </source>
</evidence>
<accession>A0ABW3VBX4</accession>
<dbReference type="PANTHER" id="PTHR11715">
    <property type="entry name" value="GLYCINE CLEAVAGE SYSTEM H PROTEIN"/>
    <property type="match status" value="1"/>
</dbReference>
<gene>
    <name evidence="3 5" type="primary">gcvH</name>
    <name evidence="5" type="ORF">ACFQ34_05925</name>
</gene>
<dbReference type="InterPro" id="IPR017453">
    <property type="entry name" value="GCV_H_sub"/>
</dbReference>
<dbReference type="InterPro" id="IPR033753">
    <property type="entry name" value="GCV_H/Fam206"/>
</dbReference>
<protein>
    <recommendedName>
        <fullName evidence="3">Glycine cleavage system H protein</fullName>
    </recommendedName>
</protein>
<comment type="caution">
    <text evidence="5">The sequence shown here is derived from an EMBL/GenBank/DDBJ whole genome shotgun (WGS) entry which is preliminary data.</text>
</comment>
<dbReference type="InterPro" id="IPR002930">
    <property type="entry name" value="GCV_H"/>
</dbReference>